<accession>A0A8H7C5R2</accession>
<organism evidence="3 4">
    <name type="scientific">Agaricus bisporus var. burnettii</name>
    <dbReference type="NCBI Taxonomy" id="192524"/>
    <lineage>
        <taxon>Eukaryota</taxon>
        <taxon>Fungi</taxon>
        <taxon>Dikarya</taxon>
        <taxon>Basidiomycota</taxon>
        <taxon>Agaricomycotina</taxon>
        <taxon>Agaricomycetes</taxon>
        <taxon>Agaricomycetidae</taxon>
        <taxon>Agaricales</taxon>
        <taxon>Agaricineae</taxon>
        <taxon>Agaricaceae</taxon>
        <taxon>Agaricus</taxon>
    </lineage>
</organism>
<reference evidence="3 4" key="1">
    <citation type="journal article" name="Sci. Rep.">
        <title>Telomere-to-telomere assembled and centromere annotated genomes of the two main subspecies of the button mushroom Agaricus bisporus reveal especially polymorphic chromosome ends.</title>
        <authorList>
            <person name="Sonnenberg A.S.M."/>
            <person name="Sedaghat-Telgerd N."/>
            <person name="Lavrijssen B."/>
            <person name="Ohm R.A."/>
            <person name="Hendrickx P.M."/>
            <person name="Scholtmeijer K."/>
            <person name="Baars J.J.P."/>
            <person name="van Peer A."/>
        </authorList>
    </citation>
    <scope>NUCLEOTIDE SEQUENCE [LARGE SCALE GENOMIC DNA]</scope>
    <source>
        <strain evidence="3 4">H119_p4</strain>
    </source>
</reference>
<evidence type="ECO:0000259" key="2">
    <source>
        <dbReference type="Pfam" id="PF24883"/>
    </source>
</evidence>
<keyword evidence="1" id="KW-0677">Repeat</keyword>
<dbReference type="PANTHER" id="PTHR10039:SF17">
    <property type="entry name" value="FUNGAL STAND N-TERMINAL GOODBYE DOMAIN-CONTAINING PROTEIN-RELATED"/>
    <property type="match status" value="1"/>
</dbReference>
<evidence type="ECO:0000256" key="1">
    <source>
        <dbReference type="ARBA" id="ARBA00022737"/>
    </source>
</evidence>
<comment type="caution">
    <text evidence="3">The sequence shown here is derived from an EMBL/GenBank/DDBJ whole genome shotgun (WGS) entry which is preliminary data.</text>
</comment>
<dbReference type="SUPFAM" id="SSF52540">
    <property type="entry name" value="P-loop containing nucleoside triphosphate hydrolases"/>
    <property type="match status" value="1"/>
</dbReference>
<proteinExistence type="predicted"/>
<dbReference type="EMBL" id="JABXXO010000011">
    <property type="protein sequence ID" value="KAF7763848.1"/>
    <property type="molecule type" value="Genomic_DNA"/>
</dbReference>
<evidence type="ECO:0000313" key="3">
    <source>
        <dbReference type="EMBL" id="KAF7763848.1"/>
    </source>
</evidence>
<protein>
    <recommendedName>
        <fullName evidence="2">Nephrocystin 3-like N-terminal domain-containing protein</fullName>
    </recommendedName>
</protein>
<dbReference type="PANTHER" id="PTHR10039">
    <property type="entry name" value="AMELOGENIN"/>
    <property type="match status" value="1"/>
</dbReference>
<dbReference type="Gene3D" id="3.40.50.300">
    <property type="entry name" value="P-loop containing nucleotide triphosphate hydrolases"/>
    <property type="match status" value="1"/>
</dbReference>
<dbReference type="Proteomes" id="UP000629468">
    <property type="component" value="Unassembled WGS sequence"/>
</dbReference>
<gene>
    <name evidence="3" type="ORF">Agabi119p4_8385</name>
</gene>
<name>A0A8H7C5R2_AGABI</name>
<evidence type="ECO:0000313" key="4">
    <source>
        <dbReference type="Proteomes" id="UP000629468"/>
    </source>
</evidence>
<sequence length="852" mass="95723">MPATSSHWPPLSQLSPVDPSNDTTIFLPPCFDPSPEGRLRVPVNDVNSIATSTIRSSCTPGNPIDQPIDYRSSTGRFRVGRGVQILRPPGFVAPWPPGSNHTGFGQVQRPLAPPRAPYPLATYSQQYGNPEPLIVSLPSAFQLRINTLKRSGSEQPPRLQQQSPAMFNQAHNFTVMGGTFIAGNVTHNNLTSSQFMEKLLEKTIPGAEFDSSARDPPPRCHPGTRLAILEQCLSFVRNCEDNKKMRWVVGAAGVGKSAVVQSVVESPELAVSCHASVFFSINGRDDGTKAILTISYQFAAKCEPYRQLVEREITRDPSILRSSVAKQFRKLIIDPFIHNPQLISAGRVLIAIDGLDECNNYRMQLELLRLISDLCINYPSSPLVWLIASRPEQHIASFFSQPDVAPVYEKEEMVVDSYEARADVERFLRDGLTEIKNRSDSVDSRWPEEQDLWKLANASGGLFAYADTVVRYIGGVNVGSPASQLSEVLKDINNHSMTDIPRADHPMASLDALYARILSNVPSKVMTNARKIILALAANHGTYSPPGVQTSYSAFTFVLLCNWLGMTPDEAYAAINHLRAVLRVPKRDDAGRKRLEFFHKSFTDYVYDFRRSGFSPDIRNEARQLMAQCAFRILNEAPDGIDYGDVDYGWLGGTIRRVLVLVPRFWLLGHLMKILAALTIDPTYPSELFIQLATSRFESFGLFPLHSLRDLAFSGSRRQLKQIPLKPVYTSDSFDEIKMQFRRPAMPVVNTSNPWNSRCGHKREGQWKGGNVQDWITTFQLKNCHFCKKRLQGELEKWRMRSPDYLVPTLFTSTGLCCVEFRVIGSDGISEWTYWLWCHLSARRRKKYGSTV</sequence>
<feature type="domain" description="Nephrocystin 3-like N-terminal" evidence="2">
    <location>
        <begin position="239"/>
        <end position="390"/>
    </location>
</feature>
<dbReference type="Pfam" id="PF24883">
    <property type="entry name" value="NPHP3_N"/>
    <property type="match status" value="1"/>
</dbReference>
<dbReference type="InterPro" id="IPR027417">
    <property type="entry name" value="P-loop_NTPase"/>
</dbReference>
<dbReference type="AlphaFoldDB" id="A0A8H7C5R2"/>
<dbReference type="InterPro" id="IPR056884">
    <property type="entry name" value="NPHP3-like_N"/>
</dbReference>